<dbReference type="AlphaFoldDB" id="A0AAV7M2F1"/>
<organism evidence="1 2">
    <name type="scientific">Pleurodeles waltl</name>
    <name type="common">Iberian ribbed newt</name>
    <dbReference type="NCBI Taxonomy" id="8319"/>
    <lineage>
        <taxon>Eukaryota</taxon>
        <taxon>Metazoa</taxon>
        <taxon>Chordata</taxon>
        <taxon>Craniata</taxon>
        <taxon>Vertebrata</taxon>
        <taxon>Euteleostomi</taxon>
        <taxon>Amphibia</taxon>
        <taxon>Batrachia</taxon>
        <taxon>Caudata</taxon>
        <taxon>Salamandroidea</taxon>
        <taxon>Salamandridae</taxon>
        <taxon>Pleurodelinae</taxon>
        <taxon>Pleurodeles</taxon>
    </lineage>
</organism>
<proteinExistence type="predicted"/>
<dbReference type="EMBL" id="JANPWB010000014">
    <property type="protein sequence ID" value="KAJ1096048.1"/>
    <property type="molecule type" value="Genomic_DNA"/>
</dbReference>
<name>A0AAV7M2F1_PLEWA</name>
<evidence type="ECO:0000313" key="1">
    <source>
        <dbReference type="EMBL" id="KAJ1096048.1"/>
    </source>
</evidence>
<protein>
    <submittedName>
        <fullName evidence="1">Uncharacterized protein</fullName>
    </submittedName>
</protein>
<gene>
    <name evidence="1" type="ORF">NDU88_001196</name>
</gene>
<keyword evidence="2" id="KW-1185">Reference proteome</keyword>
<accession>A0AAV7M2F1</accession>
<evidence type="ECO:0000313" key="2">
    <source>
        <dbReference type="Proteomes" id="UP001066276"/>
    </source>
</evidence>
<sequence>MCGGPNSAIAGALCVRSRRRPPYRAAPVPKVHAPSFILCHRHHVTGQAYAASNRVSKPSSSMPGAPSVVPLPAPVHTNGAASDQGSRQQVLIAPLGPPGASRGPPIPCSRFRQVVIPRGARGTIHKQGCSSAPLRGRAVRFQVPSRALLRRRVESASVSSGPLTARAALRQRPNLSLSSPTAVHLGCAIAVAAVVRSSREKAALLAFSARVRQGPETLLLNQTSVSRFLLAAVAVAGELHDAKADPKRPRGWRFTQIIDGPRAELELSVRSSRHLGHR</sequence>
<reference evidence="1" key="1">
    <citation type="journal article" date="2022" name="bioRxiv">
        <title>Sequencing and chromosome-scale assembly of the giantPleurodeles waltlgenome.</title>
        <authorList>
            <person name="Brown T."/>
            <person name="Elewa A."/>
            <person name="Iarovenko S."/>
            <person name="Subramanian E."/>
            <person name="Araus A.J."/>
            <person name="Petzold A."/>
            <person name="Susuki M."/>
            <person name="Suzuki K.-i.T."/>
            <person name="Hayashi T."/>
            <person name="Toyoda A."/>
            <person name="Oliveira C."/>
            <person name="Osipova E."/>
            <person name="Leigh N.D."/>
            <person name="Simon A."/>
            <person name="Yun M.H."/>
        </authorList>
    </citation>
    <scope>NUCLEOTIDE SEQUENCE</scope>
    <source>
        <strain evidence="1">20211129_DDA</strain>
        <tissue evidence="1">Liver</tissue>
    </source>
</reference>
<dbReference type="Proteomes" id="UP001066276">
    <property type="component" value="Chromosome 10"/>
</dbReference>
<comment type="caution">
    <text evidence="1">The sequence shown here is derived from an EMBL/GenBank/DDBJ whole genome shotgun (WGS) entry which is preliminary data.</text>
</comment>